<comment type="caution">
    <text evidence="1">The sequence shown here is derived from an EMBL/GenBank/DDBJ whole genome shotgun (WGS) entry which is preliminary data.</text>
</comment>
<name>A0A9J6QYC2_9FIRM</name>
<proteinExistence type="predicted"/>
<dbReference type="InterPro" id="IPR009414">
    <property type="entry name" value="DUF1064"/>
</dbReference>
<evidence type="ECO:0000313" key="1">
    <source>
        <dbReference type="EMBL" id="MCU7380487.1"/>
    </source>
</evidence>
<sequence length="150" mass="17211">MNIDSLNDLPEKYRKQAEIKLGKIVGTVEIPELSKKSKAKKYRNQQVETDGIHFDSKKEATRYKVLMDRLKKGEISDLRLQAGFTLVEGFTAPTGDKIRPIRYIADFTYYDSEGNYIVEDVKSPATRKDKAYLLKNKLMADKFGIKITEV</sequence>
<dbReference type="AlphaFoldDB" id="A0A9J6QYC2"/>
<dbReference type="Proteomes" id="UP001065549">
    <property type="component" value="Unassembled WGS sequence"/>
</dbReference>
<dbReference type="RefSeq" id="WP_269478737.1">
    <property type="nucleotide sequence ID" value="NZ_JAOSHN010000010.1"/>
</dbReference>
<reference evidence="1" key="1">
    <citation type="submission" date="2022-09" db="EMBL/GenBank/DDBJ databases">
        <title>Culturomic study of gut microbiota in children with autism spectrum disorder.</title>
        <authorList>
            <person name="Efimov B.A."/>
            <person name="Chaplin A.V."/>
            <person name="Sokolova S.R."/>
            <person name="Pikina A.P."/>
            <person name="Korzhanova M."/>
            <person name="Belova V."/>
            <person name="Korostin D."/>
        </authorList>
    </citation>
    <scope>NUCLEOTIDE SEQUENCE</scope>
    <source>
        <strain evidence="1">ASD5510</strain>
    </source>
</reference>
<dbReference type="Pfam" id="PF06356">
    <property type="entry name" value="DUF1064"/>
    <property type="match status" value="1"/>
</dbReference>
<dbReference type="EMBL" id="JAOSHN010000010">
    <property type="protein sequence ID" value="MCU7380487.1"/>
    <property type="molecule type" value="Genomic_DNA"/>
</dbReference>
<gene>
    <name evidence="1" type="ORF">OBO34_19425</name>
</gene>
<keyword evidence="2" id="KW-1185">Reference proteome</keyword>
<evidence type="ECO:0000313" key="2">
    <source>
        <dbReference type="Proteomes" id="UP001065549"/>
    </source>
</evidence>
<accession>A0A9J6QYC2</accession>
<protein>
    <submittedName>
        <fullName evidence="1">DUF1064 domain-containing protein</fullName>
    </submittedName>
</protein>
<organism evidence="1 2">
    <name type="scientific">Hominibacterium faecale</name>
    <dbReference type="NCBI Taxonomy" id="2839743"/>
    <lineage>
        <taxon>Bacteria</taxon>
        <taxon>Bacillati</taxon>
        <taxon>Bacillota</taxon>
        <taxon>Clostridia</taxon>
        <taxon>Peptostreptococcales</taxon>
        <taxon>Anaerovoracaceae</taxon>
        <taxon>Hominibacterium</taxon>
    </lineage>
</organism>